<dbReference type="Pfam" id="PF03629">
    <property type="entry name" value="SASA"/>
    <property type="match status" value="1"/>
</dbReference>
<dbReference type="InterPro" id="IPR036514">
    <property type="entry name" value="SGNH_hydro_sf"/>
</dbReference>
<dbReference type="KEGG" id="proo:MJB10_08505"/>
<dbReference type="PANTHER" id="PTHR31988">
    <property type="entry name" value="ESTERASE, PUTATIVE (DUF303)-RELATED"/>
    <property type="match status" value="1"/>
</dbReference>
<protein>
    <submittedName>
        <fullName evidence="3">Sialate O-acetylesterase</fullName>
    </submittedName>
</protein>
<dbReference type="SUPFAM" id="SSF52266">
    <property type="entry name" value="SGNH hydrolase"/>
    <property type="match status" value="1"/>
</dbReference>
<feature type="domain" description="Sialate O-acetylesterase" evidence="2">
    <location>
        <begin position="2"/>
        <end position="225"/>
    </location>
</feature>
<keyword evidence="4" id="KW-1185">Reference proteome</keyword>
<accession>A0AA96LU48</accession>
<evidence type="ECO:0000256" key="1">
    <source>
        <dbReference type="ARBA" id="ARBA00022801"/>
    </source>
</evidence>
<evidence type="ECO:0000259" key="2">
    <source>
        <dbReference type="Pfam" id="PF03629"/>
    </source>
</evidence>
<evidence type="ECO:0000313" key="3">
    <source>
        <dbReference type="EMBL" id="WNR46119.1"/>
    </source>
</evidence>
<keyword evidence="1" id="KW-0378">Hydrolase</keyword>
<dbReference type="InterPro" id="IPR052940">
    <property type="entry name" value="Carb_Esterase_6"/>
</dbReference>
<evidence type="ECO:0000313" key="4">
    <source>
        <dbReference type="Proteomes" id="UP001304650"/>
    </source>
</evidence>
<organism evidence="3 4">
    <name type="scientific">Paenibacillus roseopurpureus</name>
    <dbReference type="NCBI Taxonomy" id="2918901"/>
    <lineage>
        <taxon>Bacteria</taxon>
        <taxon>Bacillati</taxon>
        <taxon>Bacillota</taxon>
        <taxon>Bacilli</taxon>
        <taxon>Bacillales</taxon>
        <taxon>Paenibacillaceae</taxon>
        <taxon>Paenibacillus</taxon>
    </lineage>
</organism>
<dbReference type="PANTHER" id="PTHR31988:SF19">
    <property type="entry name" value="9-O-ACETYL-N-ACETYLNEURAMINIC ACID DEACETYLASE-RELATED"/>
    <property type="match status" value="1"/>
</dbReference>
<name>A0AA96LU48_9BACL</name>
<proteinExistence type="predicted"/>
<dbReference type="AlphaFoldDB" id="A0AA96LU48"/>
<sequence>MHLFLLIGQSNMAGRGELSEIHQQPKVEKHIYMLDADMNWQTACEPIHFDKPELVGVGPGLSFARTIKPFMDGESIGLIPCAVGGTKIERWISKGDLYREAVSRARSAMQRGKLSGILWAQGESDSADFLDAKSYKERLFSLISDLRNDLQAHNVPFIASKLGGFILPDSYPYTNLVNEALAAASDSFAFYSLVVSKGLSHKGDHLHYDTESAEELGRRMAEAWLKVVNK</sequence>
<dbReference type="EMBL" id="CP130319">
    <property type="protein sequence ID" value="WNR46119.1"/>
    <property type="molecule type" value="Genomic_DNA"/>
</dbReference>
<reference evidence="3" key="1">
    <citation type="submission" date="2022-02" db="EMBL/GenBank/DDBJ databases">
        <title>Paenibacillus sp. MBLB1832 Whole Genome Shotgun Sequencing.</title>
        <authorList>
            <person name="Hwang C.Y."/>
            <person name="Cho E.-S."/>
            <person name="Seo M.-J."/>
        </authorList>
    </citation>
    <scope>NUCLEOTIDE SEQUENCE</scope>
    <source>
        <strain evidence="3">MBLB1832</strain>
    </source>
</reference>
<dbReference type="Gene3D" id="3.40.50.1110">
    <property type="entry name" value="SGNH hydrolase"/>
    <property type="match status" value="1"/>
</dbReference>
<dbReference type="RefSeq" id="WP_314803484.1">
    <property type="nucleotide sequence ID" value="NZ_CP130319.1"/>
</dbReference>
<dbReference type="GO" id="GO:0016787">
    <property type="term" value="F:hydrolase activity"/>
    <property type="evidence" value="ECO:0007669"/>
    <property type="project" value="UniProtKB-KW"/>
</dbReference>
<dbReference type="Proteomes" id="UP001304650">
    <property type="component" value="Chromosome"/>
</dbReference>
<gene>
    <name evidence="3" type="ORF">MJB10_08505</name>
</gene>
<dbReference type="InterPro" id="IPR005181">
    <property type="entry name" value="SASA"/>
</dbReference>